<evidence type="ECO:0000313" key="1">
    <source>
        <dbReference type="EMBL" id="DAF49663.1"/>
    </source>
</evidence>
<dbReference type="EMBL" id="BK032585">
    <property type="protein sequence ID" value="DAF49663.1"/>
    <property type="molecule type" value="Genomic_DNA"/>
</dbReference>
<organism evidence="1">
    <name type="scientific">Myoviridae sp. ctuev19</name>
    <dbReference type="NCBI Taxonomy" id="2827716"/>
    <lineage>
        <taxon>Viruses</taxon>
        <taxon>Duplodnaviria</taxon>
        <taxon>Heunggongvirae</taxon>
        <taxon>Uroviricota</taxon>
        <taxon>Caudoviricetes</taxon>
    </lineage>
</organism>
<sequence>MWENSHYNKSMAGTKIATHILICSYSYYKCKFSYCQYLHKIGR</sequence>
<proteinExistence type="predicted"/>
<reference evidence="1" key="1">
    <citation type="journal article" date="2021" name="Proc. Natl. Acad. Sci. U.S.A.">
        <title>A Catalog of Tens of Thousands of Viruses from Human Metagenomes Reveals Hidden Associations with Chronic Diseases.</title>
        <authorList>
            <person name="Tisza M.J."/>
            <person name="Buck C.B."/>
        </authorList>
    </citation>
    <scope>NUCLEOTIDE SEQUENCE</scope>
    <source>
        <strain evidence="1">Ctuev19</strain>
    </source>
</reference>
<protein>
    <submittedName>
        <fullName evidence="1">Uncharacterized protein</fullName>
    </submittedName>
</protein>
<name>A0A8S5SG86_9CAUD</name>
<accession>A0A8S5SG86</accession>